<evidence type="ECO:0000313" key="2">
    <source>
        <dbReference type="Proteomes" id="UP000664940"/>
    </source>
</evidence>
<comment type="caution">
    <text evidence="1">The sequence shown here is derived from an EMBL/GenBank/DDBJ whole genome shotgun (WGS) entry which is preliminary data.</text>
</comment>
<sequence>MILESTLLELTQGAFRLTSQSTPLGEQKPSHTSAIWLCLYQSVVSLKSLRLPLCYRFLLAIFQESNLRSFPGKTAMNHTTNQSTRLFHGLTLASQVNPSSSGLSGDDQNPYMPPSGMTFQSKSWSTKPLFTTGLIGFMQRNLILSLIPSECQILEGSGREKTTKREGKSFSF</sequence>
<proteinExistence type="predicted"/>
<evidence type="ECO:0000313" key="1">
    <source>
        <dbReference type="EMBL" id="KAF6088418.1"/>
    </source>
</evidence>
<dbReference type="Proteomes" id="UP000664940">
    <property type="component" value="Unassembled WGS sequence"/>
</dbReference>
<reference evidence="1 2" key="1">
    <citation type="journal article" date="2020" name="Nature">
        <title>Six reference-quality genomes reveal evolution of bat adaptations.</title>
        <authorList>
            <person name="Jebb D."/>
            <person name="Huang Z."/>
            <person name="Pippel M."/>
            <person name="Hughes G.M."/>
            <person name="Lavrichenko K."/>
            <person name="Devanna P."/>
            <person name="Winkler S."/>
            <person name="Jermiin L.S."/>
            <person name="Skirmuntt E.C."/>
            <person name="Katzourakis A."/>
            <person name="Burkitt-Gray L."/>
            <person name="Ray D.A."/>
            <person name="Sullivan K.A.M."/>
            <person name="Roscito J.G."/>
            <person name="Kirilenko B.M."/>
            <person name="Davalos L.M."/>
            <person name="Corthals A.P."/>
            <person name="Power M.L."/>
            <person name="Jones G."/>
            <person name="Ransome R.D."/>
            <person name="Dechmann D.K.N."/>
            <person name="Locatelli A.G."/>
            <person name="Puechmaille S.J."/>
            <person name="Fedrigo O."/>
            <person name="Jarvis E.D."/>
            <person name="Hiller M."/>
            <person name="Vernes S.C."/>
            <person name="Myers E.W."/>
            <person name="Teeling E.C."/>
        </authorList>
    </citation>
    <scope>NUCLEOTIDE SEQUENCE [LARGE SCALE GENOMIC DNA]</scope>
    <source>
        <strain evidence="1">Bat1K_MPI-CBG_1</strain>
    </source>
</reference>
<dbReference type="AlphaFoldDB" id="A0A833Z8T8"/>
<dbReference type="EMBL" id="JABVXQ010000010">
    <property type="protein sequence ID" value="KAF6088418.1"/>
    <property type="molecule type" value="Genomic_DNA"/>
</dbReference>
<name>A0A833Z8T8_9CHIR</name>
<gene>
    <name evidence="1" type="ORF">HJG60_008243</name>
</gene>
<accession>A0A833Z8T8</accession>
<protein>
    <submittedName>
        <fullName evidence="1">Uncharacterized protein</fullName>
    </submittedName>
</protein>
<organism evidence="1 2">
    <name type="scientific">Phyllostomus discolor</name>
    <name type="common">pale spear-nosed bat</name>
    <dbReference type="NCBI Taxonomy" id="89673"/>
    <lineage>
        <taxon>Eukaryota</taxon>
        <taxon>Metazoa</taxon>
        <taxon>Chordata</taxon>
        <taxon>Craniata</taxon>
        <taxon>Vertebrata</taxon>
        <taxon>Euteleostomi</taxon>
        <taxon>Mammalia</taxon>
        <taxon>Eutheria</taxon>
        <taxon>Laurasiatheria</taxon>
        <taxon>Chiroptera</taxon>
        <taxon>Yangochiroptera</taxon>
        <taxon>Phyllostomidae</taxon>
        <taxon>Phyllostominae</taxon>
        <taxon>Phyllostomus</taxon>
    </lineage>
</organism>